<organism evidence="4 5">
    <name type="scientific">Thermanaerosceptrum fracticalcis</name>
    <dbReference type="NCBI Taxonomy" id="1712410"/>
    <lineage>
        <taxon>Bacteria</taxon>
        <taxon>Bacillati</taxon>
        <taxon>Bacillota</taxon>
        <taxon>Clostridia</taxon>
        <taxon>Eubacteriales</taxon>
        <taxon>Peptococcaceae</taxon>
        <taxon>Thermanaerosceptrum</taxon>
    </lineage>
</organism>
<dbReference type="GO" id="GO:0016811">
    <property type="term" value="F:hydrolase activity, acting on carbon-nitrogen (but not peptide) bonds, in linear amides"/>
    <property type="evidence" value="ECO:0007669"/>
    <property type="project" value="InterPro"/>
</dbReference>
<protein>
    <submittedName>
        <fullName evidence="4">Carbon-nitrogen hydrolase family protein</fullName>
    </submittedName>
</protein>
<dbReference type="PROSITE" id="PS01227">
    <property type="entry name" value="UPF0012"/>
    <property type="match status" value="1"/>
</dbReference>
<evidence type="ECO:0000259" key="3">
    <source>
        <dbReference type="PROSITE" id="PS50263"/>
    </source>
</evidence>
<dbReference type="PROSITE" id="PS50263">
    <property type="entry name" value="CN_HYDROLASE"/>
    <property type="match status" value="1"/>
</dbReference>
<gene>
    <name evidence="4" type="ORF">BR63_00905</name>
</gene>
<keyword evidence="5" id="KW-1185">Reference proteome</keyword>
<dbReference type="Gene3D" id="3.60.110.10">
    <property type="entry name" value="Carbon-nitrogen hydrolase"/>
    <property type="match status" value="1"/>
</dbReference>
<sequence>MKRFLVAAIQIDTQNNKAGNLAKLEGFIDEAAARGARLIGMPEFVNYIGNREGELSNAETIPGPTIEFFAQKARQYGVWLHCGSIPEIIPGKRKVYNTSVLLNPAGEITALYRKIHLYDVQVVNGPSMLESYTKKPGEEIVVAGTELGKIGLSICYDLRFPELYRIMALRGAEIVFVPAMFALYTGKDHWEPLLRARAIENQYYIIAPGQIGVKPAFQTYGKSLIIDPWGEVIARSSDKEGIITAEIDLDYLYRVRSELPSLSNRRPAVYKWE</sequence>
<reference evidence="4 5" key="1">
    <citation type="journal article" date="2019" name="Front. Microbiol.">
        <title>Thermoanaerosceptrum fracticalcis gen. nov. sp. nov., a Novel Fumarate-Fermenting Microorganism From a Deep Fractured Carbonate Aquifer of the US Great Basin.</title>
        <authorList>
            <person name="Hamilton-Brehm S.D."/>
            <person name="Stewart L.E."/>
            <person name="Zavarin M."/>
            <person name="Caldwell M."/>
            <person name="Lawson P.A."/>
            <person name="Onstott T.C."/>
            <person name="Grzymski J."/>
            <person name="Neveux I."/>
            <person name="Lollar B.S."/>
            <person name="Russell C.E."/>
            <person name="Moser D.P."/>
        </authorList>
    </citation>
    <scope>NUCLEOTIDE SEQUENCE [LARGE SCALE GENOMIC DNA]</scope>
    <source>
        <strain evidence="4 5">DRI-13</strain>
    </source>
</reference>
<dbReference type="InterPro" id="IPR036526">
    <property type="entry name" value="C-N_Hydrolase_sf"/>
</dbReference>
<comment type="similarity">
    <text evidence="1">Belongs to the carbon-nitrogen hydrolase superfamily. NIT1/NIT2 family.</text>
</comment>
<dbReference type="RefSeq" id="WP_034424609.1">
    <property type="nucleotide sequence ID" value="NZ_CP045798.1"/>
</dbReference>
<evidence type="ECO:0000313" key="5">
    <source>
        <dbReference type="Proteomes" id="UP000515847"/>
    </source>
</evidence>
<dbReference type="AlphaFoldDB" id="A0A7G6DYV0"/>
<dbReference type="PANTHER" id="PTHR23088">
    <property type="entry name" value="NITRILASE-RELATED"/>
    <property type="match status" value="1"/>
</dbReference>
<dbReference type="InterPro" id="IPR045254">
    <property type="entry name" value="Nit1/2_C-N_Hydrolase"/>
</dbReference>
<evidence type="ECO:0000313" key="4">
    <source>
        <dbReference type="EMBL" id="QNB45004.1"/>
    </source>
</evidence>
<dbReference type="OrthoDB" id="9811121at2"/>
<keyword evidence="2 4" id="KW-0378">Hydrolase</keyword>
<dbReference type="KEGG" id="tfr:BR63_00905"/>
<dbReference type="InterPro" id="IPR003010">
    <property type="entry name" value="C-N_Hydrolase"/>
</dbReference>
<proteinExistence type="inferred from homology"/>
<dbReference type="InterPro" id="IPR001110">
    <property type="entry name" value="UPF0012_CS"/>
</dbReference>
<accession>A0A7G6DYV0</accession>
<feature type="domain" description="CN hydrolase" evidence="3">
    <location>
        <begin position="4"/>
        <end position="249"/>
    </location>
</feature>
<dbReference type="PANTHER" id="PTHR23088:SF27">
    <property type="entry name" value="DEAMINATED GLUTATHIONE AMIDASE"/>
    <property type="match status" value="1"/>
</dbReference>
<dbReference type="CDD" id="cd07572">
    <property type="entry name" value="nit"/>
    <property type="match status" value="1"/>
</dbReference>
<dbReference type="Pfam" id="PF00795">
    <property type="entry name" value="CN_hydrolase"/>
    <property type="match status" value="1"/>
</dbReference>
<name>A0A7G6DYV0_THEFR</name>
<evidence type="ECO:0000256" key="2">
    <source>
        <dbReference type="ARBA" id="ARBA00022801"/>
    </source>
</evidence>
<dbReference type="EMBL" id="CP045798">
    <property type="protein sequence ID" value="QNB45004.1"/>
    <property type="molecule type" value="Genomic_DNA"/>
</dbReference>
<dbReference type="Proteomes" id="UP000515847">
    <property type="component" value="Chromosome"/>
</dbReference>
<dbReference type="SUPFAM" id="SSF56317">
    <property type="entry name" value="Carbon-nitrogen hydrolase"/>
    <property type="match status" value="1"/>
</dbReference>
<evidence type="ECO:0000256" key="1">
    <source>
        <dbReference type="ARBA" id="ARBA00010613"/>
    </source>
</evidence>